<evidence type="ECO:0000313" key="3">
    <source>
        <dbReference type="Proteomes" id="UP000554235"/>
    </source>
</evidence>
<keyword evidence="3" id="KW-1185">Reference proteome</keyword>
<organism evidence="2 3">
    <name type="scientific">Fusarium albosuccineum</name>
    <dbReference type="NCBI Taxonomy" id="1237068"/>
    <lineage>
        <taxon>Eukaryota</taxon>
        <taxon>Fungi</taxon>
        <taxon>Dikarya</taxon>
        <taxon>Ascomycota</taxon>
        <taxon>Pezizomycotina</taxon>
        <taxon>Sordariomycetes</taxon>
        <taxon>Hypocreomycetidae</taxon>
        <taxon>Hypocreales</taxon>
        <taxon>Nectriaceae</taxon>
        <taxon>Fusarium</taxon>
        <taxon>Fusarium decemcellulare species complex</taxon>
    </lineage>
</organism>
<reference evidence="2 3" key="1">
    <citation type="submission" date="2020-01" db="EMBL/GenBank/DDBJ databases">
        <title>Identification and distribution of gene clusters putatively required for synthesis of sphingolipid metabolism inhibitors in phylogenetically diverse species of the filamentous fungus Fusarium.</title>
        <authorList>
            <person name="Kim H.-S."/>
            <person name="Busman M."/>
            <person name="Brown D.W."/>
            <person name="Divon H."/>
            <person name="Uhlig S."/>
            <person name="Proctor R.H."/>
        </authorList>
    </citation>
    <scope>NUCLEOTIDE SEQUENCE [LARGE SCALE GENOMIC DNA]</scope>
    <source>
        <strain evidence="2 3">NRRL 20459</strain>
    </source>
</reference>
<proteinExistence type="predicted"/>
<gene>
    <name evidence="2" type="ORF">FALBO_1411</name>
</gene>
<feature type="region of interest" description="Disordered" evidence="1">
    <location>
        <begin position="18"/>
        <end position="41"/>
    </location>
</feature>
<name>A0A8H4LPZ2_9HYPO</name>
<protein>
    <submittedName>
        <fullName evidence="2">Uncharacterized protein</fullName>
    </submittedName>
</protein>
<evidence type="ECO:0000313" key="2">
    <source>
        <dbReference type="EMBL" id="KAF4471676.1"/>
    </source>
</evidence>
<dbReference type="EMBL" id="JAADYS010000177">
    <property type="protein sequence ID" value="KAF4471676.1"/>
    <property type="molecule type" value="Genomic_DNA"/>
</dbReference>
<comment type="caution">
    <text evidence="2">The sequence shown here is derived from an EMBL/GenBank/DDBJ whole genome shotgun (WGS) entry which is preliminary data.</text>
</comment>
<accession>A0A8H4LPZ2</accession>
<evidence type="ECO:0000256" key="1">
    <source>
        <dbReference type="SAM" id="MobiDB-lite"/>
    </source>
</evidence>
<sequence length="141" mass="14969">MLSATQWNDALFLSFHDQPPTAGTDAPTPGQPRLQDPEAPLGAAADGSAFAAAPSDAYLAIITSPIRRVPKPLLEGGIPEVAEAIAALVLAWLDYDNHVISVMSFLPNQHNTTPLSFYLHFPLKLLSPSIQSVISNNATPS</sequence>
<dbReference type="Proteomes" id="UP000554235">
    <property type="component" value="Unassembled WGS sequence"/>
</dbReference>
<feature type="compositionally biased region" description="Low complexity" evidence="1">
    <location>
        <begin position="18"/>
        <end position="32"/>
    </location>
</feature>
<dbReference type="AlphaFoldDB" id="A0A8H4LPZ2"/>